<accession>A0AAV7SKF8</accession>
<dbReference type="Proteomes" id="UP001066276">
    <property type="component" value="Chromosome 4_2"/>
</dbReference>
<evidence type="ECO:0000313" key="2">
    <source>
        <dbReference type="Proteomes" id="UP001066276"/>
    </source>
</evidence>
<reference evidence="1" key="1">
    <citation type="journal article" date="2022" name="bioRxiv">
        <title>Sequencing and chromosome-scale assembly of the giantPleurodeles waltlgenome.</title>
        <authorList>
            <person name="Brown T."/>
            <person name="Elewa A."/>
            <person name="Iarovenko S."/>
            <person name="Subramanian E."/>
            <person name="Araus A.J."/>
            <person name="Petzold A."/>
            <person name="Susuki M."/>
            <person name="Suzuki K.-i.T."/>
            <person name="Hayashi T."/>
            <person name="Toyoda A."/>
            <person name="Oliveira C."/>
            <person name="Osipova E."/>
            <person name="Leigh N.D."/>
            <person name="Simon A."/>
            <person name="Yun M.H."/>
        </authorList>
    </citation>
    <scope>NUCLEOTIDE SEQUENCE</scope>
    <source>
        <strain evidence="1">20211129_DDA</strain>
        <tissue evidence="1">Liver</tissue>
    </source>
</reference>
<protein>
    <submittedName>
        <fullName evidence="1">Uncharacterized protein</fullName>
    </submittedName>
</protein>
<comment type="caution">
    <text evidence="1">The sequence shown here is derived from an EMBL/GenBank/DDBJ whole genome shotgun (WGS) entry which is preliminary data.</text>
</comment>
<evidence type="ECO:0000313" key="1">
    <source>
        <dbReference type="EMBL" id="KAJ1164538.1"/>
    </source>
</evidence>
<keyword evidence="2" id="KW-1185">Reference proteome</keyword>
<name>A0AAV7SKF8_PLEWA</name>
<gene>
    <name evidence="1" type="ORF">NDU88_004975</name>
</gene>
<proteinExistence type="predicted"/>
<organism evidence="1 2">
    <name type="scientific">Pleurodeles waltl</name>
    <name type="common">Iberian ribbed newt</name>
    <dbReference type="NCBI Taxonomy" id="8319"/>
    <lineage>
        <taxon>Eukaryota</taxon>
        <taxon>Metazoa</taxon>
        <taxon>Chordata</taxon>
        <taxon>Craniata</taxon>
        <taxon>Vertebrata</taxon>
        <taxon>Euteleostomi</taxon>
        <taxon>Amphibia</taxon>
        <taxon>Batrachia</taxon>
        <taxon>Caudata</taxon>
        <taxon>Salamandroidea</taxon>
        <taxon>Salamandridae</taxon>
        <taxon>Pleurodelinae</taxon>
        <taxon>Pleurodeles</taxon>
    </lineage>
</organism>
<dbReference type="AlphaFoldDB" id="A0AAV7SKF8"/>
<dbReference type="EMBL" id="JANPWB010000008">
    <property type="protein sequence ID" value="KAJ1164538.1"/>
    <property type="molecule type" value="Genomic_DNA"/>
</dbReference>
<sequence length="69" mass="7579">MLTSTLPPRQLLGLLTGVQRDLLTYRFGNLCPDHSPVDIRLRMGMAVSDIPVPSIPLVLVALEFTKSGF</sequence>